<name>A0A0A3IDT5_9BACI</name>
<dbReference type="RefSeq" id="WP_036158211.1">
    <property type="nucleotide sequence ID" value="NZ_AVCX01000001.1"/>
</dbReference>
<evidence type="ECO:0000313" key="1">
    <source>
        <dbReference type="EMBL" id="KGR81630.1"/>
    </source>
</evidence>
<dbReference type="AlphaFoldDB" id="A0A0A3IDT5"/>
<reference evidence="1 2" key="1">
    <citation type="submission" date="2014-02" db="EMBL/GenBank/DDBJ databases">
        <title>Draft genome sequence of Lysinibacillus odysseyi NBRC 100172.</title>
        <authorList>
            <person name="Zhang F."/>
            <person name="Wang G."/>
            <person name="Zhang L."/>
        </authorList>
    </citation>
    <scope>NUCLEOTIDE SEQUENCE [LARGE SCALE GENOMIC DNA]</scope>
    <source>
        <strain evidence="1 2">NBRC 100172</strain>
    </source>
</reference>
<evidence type="ECO:0000313" key="2">
    <source>
        <dbReference type="Proteomes" id="UP000030437"/>
    </source>
</evidence>
<keyword evidence="2" id="KW-1185">Reference proteome</keyword>
<accession>A0A0A3IDT5</accession>
<gene>
    <name evidence="1" type="ORF">CD32_19965</name>
</gene>
<organism evidence="1 2">
    <name type="scientific">Lysinibacillus odysseyi 34hs-1 = NBRC 100172</name>
    <dbReference type="NCBI Taxonomy" id="1220589"/>
    <lineage>
        <taxon>Bacteria</taxon>
        <taxon>Bacillati</taxon>
        <taxon>Bacillota</taxon>
        <taxon>Bacilli</taxon>
        <taxon>Bacillales</taxon>
        <taxon>Bacillaceae</taxon>
        <taxon>Lysinibacillus</taxon>
    </lineage>
</organism>
<proteinExistence type="predicted"/>
<comment type="caution">
    <text evidence="1">The sequence shown here is derived from an EMBL/GenBank/DDBJ whole genome shotgun (WGS) entry which is preliminary data.</text>
</comment>
<protein>
    <submittedName>
        <fullName evidence="1">Uncharacterized protein</fullName>
    </submittedName>
</protein>
<dbReference type="Proteomes" id="UP000030437">
    <property type="component" value="Unassembled WGS sequence"/>
</dbReference>
<sequence length="78" mass="9077">MNTGGLLRAFDLAKHHKMDIRTFTNIQRIVQDEVNCKGLVADEITEQIIMYLRYCKAAMLDITTVQDLKREITIIEHQ</sequence>
<dbReference type="EMBL" id="JPVP01000060">
    <property type="protein sequence ID" value="KGR81630.1"/>
    <property type="molecule type" value="Genomic_DNA"/>
</dbReference>